<evidence type="ECO:0000313" key="2">
    <source>
        <dbReference type="EMBL" id="MET4720875.1"/>
    </source>
</evidence>
<name>A0ABV2RV97_BRAJP</name>
<evidence type="ECO:0000256" key="1">
    <source>
        <dbReference type="SAM" id="MobiDB-lite"/>
    </source>
</evidence>
<organism evidence="2 3">
    <name type="scientific">Bradyrhizobium japonicum</name>
    <dbReference type="NCBI Taxonomy" id="375"/>
    <lineage>
        <taxon>Bacteria</taxon>
        <taxon>Pseudomonadati</taxon>
        <taxon>Pseudomonadota</taxon>
        <taxon>Alphaproteobacteria</taxon>
        <taxon>Hyphomicrobiales</taxon>
        <taxon>Nitrobacteraceae</taxon>
        <taxon>Bradyrhizobium</taxon>
    </lineage>
</organism>
<sequence length="67" mass="7524">MTIGQPLRPRRIDQRASRRLRHDAGDGRNRHHEADAYLVPVLFGEQIDGEIGPKPVADVGEEEVGRI</sequence>
<accession>A0ABV2RV97</accession>
<dbReference type="RefSeq" id="WP_370149755.1">
    <property type="nucleotide sequence ID" value="NZ_JBGBYU010000001.1"/>
</dbReference>
<protein>
    <recommendedName>
        <fullName evidence="4">Transposase</fullName>
    </recommendedName>
</protein>
<comment type="caution">
    <text evidence="2">The sequence shown here is derived from an EMBL/GenBank/DDBJ whole genome shotgun (WGS) entry which is preliminary data.</text>
</comment>
<keyword evidence="3" id="KW-1185">Reference proteome</keyword>
<reference evidence="2 3" key="1">
    <citation type="submission" date="2024-06" db="EMBL/GenBank/DDBJ databases">
        <title>Genomic Encyclopedia of Type Strains, Phase V (KMG-V): Genome sequencing to study the core and pangenomes of soil and plant-associated prokaryotes.</title>
        <authorList>
            <person name="Whitman W."/>
        </authorList>
    </citation>
    <scope>NUCLEOTIDE SEQUENCE [LARGE SCALE GENOMIC DNA]</scope>
    <source>
        <strain evidence="2 3">USDA 160</strain>
    </source>
</reference>
<feature type="compositionally biased region" description="Basic and acidic residues" evidence="1">
    <location>
        <begin position="10"/>
        <end position="34"/>
    </location>
</feature>
<evidence type="ECO:0000313" key="3">
    <source>
        <dbReference type="Proteomes" id="UP001549291"/>
    </source>
</evidence>
<dbReference type="Proteomes" id="UP001549291">
    <property type="component" value="Unassembled WGS sequence"/>
</dbReference>
<dbReference type="EMBL" id="JBEPTQ010000002">
    <property type="protein sequence ID" value="MET4720875.1"/>
    <property type="molecule type" value="Genomic_DNA"/>
</dbReference>
<gene>
    <name evidence="2" type="ORF">ABIF63_004981</name>
</gene>
<feature type="region of interest" description="Disordered" evidence="1">
    <location>
        <begin position="1"/>
        <end position="34"/>
    </location>
</feature>
<evidence type="ECO:0008006" key="4">
    <source>
        <dbReference type="Google" id="ProtNLM"/>
    </source>
</evidence>
<proteinExistence type="predicted"/>